<comment type="caution">
    <text evidence="1">The sequence shown here is derived from an EMBL/GenBank/DDBJ whole genome shotgun (WGS) entry which is preliminary data.</text>
</comment>
<dbReference type="AlphaFoldDB" id="A0A016WXS2"/>
<evidence type="ECO:0000313" key="2">
    <source>
        <dbReference type="Proteomes" id="UP000024635"/>
    </source>
</evidence>
<proteinExistence type="predicted"/>
<evidence type="ECO:0000313" key="1">
    <source>
        <dbReference type="EMBL" id="EYC44599.1"/>
    </source>
</evidence>
<dbReference type="Proteomes" id="UP000024635">
    <property type="component" value="Unassembled WGS sequence"/>
</dbReference>
<reference evidence="2" key="1">
    <citation type="journal article" date="2015" name="Nat. Genet.">
        <title>The genome and transcriptome of the zoonotic hookworm Ancylostoma ceylanicum identify infection-specific gene families.</title>
        <authorList>
            <person name="Schwarz E.M."/>
            <person name="Hu Y."/>
            <person name="Antoshechkin I."/>
            <person name="Miller M.M."/>
            <person name="Sternberg P.W."/>
            <person name="Aroian R.V."/>
        </authorList>
    </citation>
    <scope>NUCLEOTIDE SEQUENCE</scope>
    <source>
        <strain evidence="2">HY135</strain>
    </source>
</reference>
<organism evidence="1 2">
    <name type="scientific">Ancylostoma ceylanicum</name>
    <dbReference type="NCBI Taxonomy" id="53326"/>
    <lineage>
        <taxon>Eukaryota</taxon>
        <taxon>Metazoa</taxon>
        <taxon>Ecdysozoa</taxon>
        <taxon>Nematoda</taxon>
        <taxon>Chromadorea</taxon>
        <taxon>Rhabditida</taxon>
        <taxon>Rhabditina</taxon>
        <taxon>Rhabditomorpha</taxon>
        <taxon>Strongyloidea</taxon>
        <taxon>Ancylostomatidae</taxon>
        <taxon>Ancylostomatinae</taxon>
        <taxon>Ancylostoma</taxon>
    </lineage>
</organism>
<dbReference type="EMBL" id="JARK01000056">
    <property type="protein sequence ID" value="EYC44599.1"/>
    <property type="molecule type" value="Genomic_DNA"/>
</dbReference>
<accession>A0A016WXS2</accession>
<protein>
    <submittedName>
        <fullName evidence="1">Uncharacterized protein</fullName>
    </submittedName>
</protein>
<sequence length="80" mass="8877">MSYGNDAVRVETGAHGVPNAPIGVAWLRPFFAQDDTHLTVADLGYPSSFPRSTRIFAELPEDKQPLHGLYTSVPQDEKRH</sequence>
<gene>
    <name evidence="1" type="primary">Acey_s0456.g1785</name>
    <name evidence="1" type="ORF">Y032_0456g1785</name>
</gene>
<keyword evidence="2" id="KW-1185">Reference proteome</keyword>
<name>A0A016WXS2_9BILA</name>